<keyword evidence="3" id="KW-0560">Oxidoreductase</keyword>
<evidence type="ECO:0000256" key="1">
    <source>
        <dbReference type="ARBA" id="ARBA00022434"/>
    </source>
</evidence>
<keyword evidence="2 5" id="KW-0479">Metal-binding</keyword>
<dbReference type="PROSITE" id="PS50905">
    <property type="entry name" value="FERRITIN_LIKE"/>
    <property type="match status" value="1"/>
</dbReference>
<evidence type="ECO:0000313" key="8">
    <source>
        <dbReference type="EMBL" id="MCD2193274.1"/>
    </source>
</evidence>
<evidence type="ECO:0000259" key="7">
    <source>
        <dbReference type="PROSITE" id="PS50905"/>
    </source>
</evidence>
<proteinExistence type="predicted"/>
<accession>A0ABS8P4U9</accession>
<keyword evidence="1 5" id="KW-0409">Iron storage</keyword>
<dbReference type="EMBL" id="JAJNDB010000001">
    <property type="protein sequence ID" value="MCD2193274.1"/>
    <property type="molecule type" value="Genomic_DNA"/>
</dbReference>
<reference evidence="8 9" key="1">
    <citation type="submission" date="2021-11" db="EMBL/GenBank/DDBJ databases">
        <title>Draft genome sequence of Actinomycetospora sp. SF1 isolated from the rhizosphere soil.</title>
        <authorList>
            <person name="Duangmal K."/>
            <person name="Chantavorakit T."/>
        </authorList>
    </citation>
    <scope>NUCLEOTIDE SEQUENCE [LARGE SCALE GENOMIC DNA]</scope>
    <source>
        <strain evidence="8 9">TBRC 5722</strain>
    </source>
</reference>
<dbReference type="PANTHER" id="PTHR11431:SF127">
    <property type="entry name" value="BACTERIAL NON-HEME FERRITIN"/>
    <property type="match status" value="1"/>
</dbReference>
<dbReference type="InterPro" id="IPR012347">
    <property type="entry name" value="Ferritin-like"/>
</dbReference>
<gene>
    <name evidence="8" type="ORF">LQ327_07730</name>
</gene>
<keyword evidence="4 5" id="KW-0408">Iron</keyword>
<sequence length="184" mass="20574">MNDPSSTFHELLTEQIRHEFTASQQYTAVAVYCDDEDLPQLAAHFYAQALEERNHAMGMVQYLLDNDVQVRIPGLDEVRNDFKSVEDVVELVLDQEKRVTDQITLLARAARDQGDYLGEQFMQWYLKEQVEEVASMTTLLRIVRRAGDNLFHVEDFVAREMPGGAGTDPTAPPSAGGVATLAGA</sequence>
<feature type="region of interest" description="Disordered" evidence="6">
    <location>
        <begin position="162"/>
        <end position="184"/>
    </location>
</feature>
<dbReference type="InterPro" id="IPR041719">
    <property type="entry name" value="Ferritin_prok"/>
</dbReference>
<feature type="domain" description="Ferritin-like diiron" evidence="7">
    <location>
        <begin position="2"/>
        <end position="147"/>
    </location>
</feature>
<protein>
    <recommendedName>
        <fullName evidence="5">Ferritin</fullName>
    </recommendedName>
</protein>
<dbReference type="InterPro" id="IPR009040">
    <property type="entry name" value="Ferritin-like_diiron"/>
</dbReference>
<evidence type="ECO:0000256" key="4">
    <source>
        <dbReference type="ARBA" id="ARBA00023004"/>
    </source>
</evidence>
<evidence type="ECO:0000256" key="3">
    <source>
        <dbReference type="ARBA" id="ARBA00023002"/>
    </source>
</evidence>
<evidence type="ECO:0000256" key="2">
    <source>
        <dbReference type="ARBA" id="ARBA00022723"/>
    </source>
</evidence>
<dbReference type="InterPro" id="IPR009078">
    <property type="entry name" value="Ferritin-like_SF"/>
</dbReference>
<dbReference type="InterPro" id="IPR008331">
    <property type="entry name" value="Ferritin_DPS_dom"/>
</dbReference>
<evidence type="ECO:0000313" key="9">
    <source>
        <dbReference type="Proteomes" id="UP001199469"/>
    </source>
</evidence>
<dbReference type="CDD" id="cd01055">
    <property type="entry name" value="Nonheme_Ferritin"/>
    <property type="match status" value="1"/>
</dbReference>
<organism evidence="8 9">
    <name type="scientific">Actinomycetospora endophytica</name>
    <dbReference type="NCBI Taxonomy" id="2291215"/>
    <lineage>
        <taxon>Bacteria</taxon>
        <taxon>Bacillati</taxon>
        <taxon>Actinomycetota</taxon>
        <taxon>Actinomycetes</taxon>
        <taxon>Pseudonocardiales</taxon>
        <taxon>Pseudonocardiaceae</taxon>
        <taxon>Actinomycetospora</taxon>
    </lineage>
</organism>
<dbReference type="Proteomes" id="UP001199469">
    <property type="component" value="Unassembled WGS sequence"/>
</dbReference>
<dbReference type="InterPro" id="IPR001519">
    <property type="entry name" value="Ferritin"/>
</dbReference>
<evidence type="ECO:0000256" key="6">
    <source>
        <dbReference type="SAM" id="MobiDB-lite"/>
    </source>
</evidence>
<dbReference type="SUPFAM" id="SSF47240">
    <property type="entry name" value="Ferritin-like"/>
    <property type="match status" value="1"/>
</dbReference>
<dbReference type="Gene3D" id="1.20.1260.10">
    <property type="match status" value="1"/>
</dbReference>
<evidence type="ECO:0000256" key="5">
    <source>
        <dbReference type="RuleBase" id="RU361145"/>
    </source>
</evidence>
<dbReference type="RefSeq" id="WP_230731161.1">
    <property type="nucleotide sequence ID" value="NZ_JAJNDB010000001.1"/>
</dbReference>
<dbReference type="Pfam" id="PF00210">
    <property type="entry name" value="Ferritin"/>
    <property type="match status" value="1"/>
</dbReference>
<feature type="compositionally biased region" description="Low complexity" evidence="6">
    <location>
        <begin position="167"/>
        <end position="177"/>
    </location>
</feature>
<comment type="caution">
    <text evidence="8">The sequence shown here is derived from an EMBL/GenBank/DDBJ whole genome shotgun (WGS) entry which is preliminary data.</text>
</comment>
<dbReference type="PANTHER" id="PTHR11431">
    <property type="entry name" value="FERRITIN"/>
    <property type="match status" value="1"/>
</dbReference>
<name>A0ABS8P4U9_9PSEU</name>
<keyword evidence="9" id="KW-1185">Reference proteome</keyword>